<accession>A0A3F3C9G3</accession>
<dbReference type="AlphaFoldDB" id="A0A3F3C9G3"/>
<evidence type="ECO:0000313" key="5">
    <source>
        <dbReference type="Proteomes" id="UP000304895"/>
    </source>
</evidence>
<protein>
    <submittedName>
        <fullName evidence="4">MFS transporter</fullName>
    </submittedName>
</protein>
<dbReference type="EMBL" id="SSUJ01000026">
    <property type="protein sequence ID" value="THI25021.1"/>
    <property type="molecule type" value="Genomic_DNA"/>
</dbReference>
<dbReference type="Proteomes" id="UP000304895">
    <property type="component" value="Unassembled WGS sequence"/>
</dbReference>
<dbReference type="InterPro" id="IPR036259">
    <property type="entry name" value="MFS_trans_sf"/>
</dbReference>
<dbReference type="Gene3D" id="1.20.1250.20">
    <property type="entry name" value="MFS general substrate transporter like domains"/>
    <property type="match status" value="1"/>
</dbReference>
<keyword evidence="3" id="KW-0472">Membrane</keyword>
<gene>
    <name evidence="4" type="ORF">E9161_23730</name>
</gene>
<evidence type="ECO:0000256" key="1">
    <source>
        <dbReference type="ARBA" id="ARBA00022692"/>
    </source>
</evidence>
<proteinExistence type="predicted"/>
<name>A0A3F3C9G3_KLEPN</name>
<dbReference type="InterPro" id="IPR011701">
    <property type="entry name" value="MFS"/>
</dbReference>
<keyword evidence="1" id="KW-0812">Transmembrane</keyword>
<sequence>MTSLESAEMPQKTLSCWPLAFSAGLLGVGQNGLLVAIPVLVIQTNLSLSIWAALLMLGSMLFLPSSPWWGKQIARIGSKPVVLWALGGYGASFTLLGLGSMLMATGAVTTAVGLGILIIARIAYGLTVSAMVPACQVWALQRAGEGNSMVALATISSGLSCGRLFGPLCAAAMLAIHPLAPMGLLMAAPLLALVMLLRLPGTSPRPTAERKSASLRLDCLPYLLCALLLAAAVSMMQLGLSPALTRQFATDTAAISHHVAWLLGLAAVAALIAQFGVLRPQRLTPMALLLSAGALMICGLAIMFAEQLWLFYLGCAVLSFGAALATPAYQLLLNDKLTDGTGAGWIATSHTLGYGLCALLVPLVSKSGAAAAALIIAAFFVAVLFTIISIFIWFNLKFSTADRAVNG</sequence>
<dbReference type="PANTHER" id="PTHR23546:SF1">
    <property type="entry name" value="MEMBRANE PROTEIN"/>
    <property type="match status" value="1"/>
</dbReference>
<dbReference type="SUPFAM" id="SSF103473">
    <property type="entry name" value="MFS general substrate transporter"/>
    <property type="match status" value="1"/>
</dbReference>
<comment type="caution">
    <text evidence="4">The sequence shown here is derived from an EMBL/GenBank/DDBJ whole genome shotgun (WGS) entry which is preliminary data.</text>
</comment>
<dbReference type="Pfam" id="PF07690">
    <property type="entry name" value="MFS_1"/>
    <property type="match status" value="1"/>
</dbReference>
<dbReference type="GO" id="GO:0022857">
    <property type="term" value="F:transmembrane transporter activity"/>
    <property type="evidence" value="ECO:0007669"/>
    <property type="project" value="InterPro"/>
</dbReference>
<reference evidence="4 5" key="1">
    <citation type="submission" date="2019-04" db="EMBL/GenBank/DDBJ databases">
        <authorList>
            <person name="Fouts D."/>
            <person name="Sutton G."/>
            <person name="Singh I."/>
            <person name="Nguyen K."/>
        </authorList>
    </citation>
    <scope>NUCLEOTIDE SEQUENCE [LARGE SCALE GENOMIC DNA]</scope>
    <source>
        <strain evidence="4 5">55</strain>
    </source>
</reference>
<dbReference type="PANTHER" id="PTHR23546">
    <property type="entry name" value="TRANSPORT PROTEIN"/>
    <property type="match status" value="1"/>
</dbReference>
<evidence type="ECO:0000256" key="2">
    <source>
        <dbReference type="ARBA" id="ARBA00022989"/>
    </source>
</evidence>
<organism evidence="4 5">
    <name type="scientific">Klebsiella pneumoniae subsp. pneumoniae</name>
    <dbReference type="NCBI Taxonomy" id="72407"/>
    <lineage>
        <taxon>Bacteria</taxon>
        <taxon>Pseudomonadati</taxon>
        <taxon>Pseudomonadota</taxon>
        <taxon>Gammaproteobacteria</taxon>
        <taxon>Enterobacterales</taxon>
        <taxon>Enterobacteriaceae</taxon>
        <taxon>Klebsiella/Raoultella group</taxon>
        <taxon>Klebsiella</taxon>
        <taxon>Klebsiella pneumoniae complex</taxon>
    </lineage>
</organism>
<evidence type="ECO:0000313" key="4">
    <source>
        <dbReference type="EMBL" id="THI25021.1"/>
    </source>
</evidence>
<keyword evidence="2" id="KW-1133">Transmembrane helix</keyword>
<evidence type="ECO:0000256" key="3">
    <source>
        <dbReference type="ARBA" id="ARBA00023136"/>
    </source>
</evidence>